<evidence type="ECO:0000313" key="3">
    <source>
        <dbReference type="EMBL" id="KAL0953349.1"/>
    </source>
</evidence>
<dbReference type="InterPro" id="IPR013948">
    <property type="entry name" value="DNA_replication_reg_Sld3_C"/>
</dbReference>
<accession>A0ABR3JCH7</accession>
<evidence type="ECO:0000313" key="4">
    <source>
        <dbReference type="Proteomes" id="UP001556367"/>
    </source>
</evidence>
<dbReference type="Proteomes" id="UP001556367">
    <property type="component" value="Unassembled WGS sequence"/>
</dbReference>
<evidence type="ECO:0000259" key="2">
    <source>
        <dbReference type="Pfam" id="PF08639"/>
    </source>
</evidence>
<protein>
    <recommendedName>
        <fullName evidence="2">DNA replication regulator Sld3 C-terminal domain-containing protein</fullName>
    </recommendedName>
</protein>
<feature type="region of interest" description="Disordered" evidence="1">
    <location>
        <begin position="357"/>
        <end position="451"/>
    </location>
</feature>
<feature type="region of interest" description="Disordered" evidence="1">
    <location>
        <begin position="506"/>
        <end position="529"/>
    </location>
</feature>
<evidence type="ECO:0000256" key="1">
    <source>
        <dbReference type="SAM" id="MobiDB-lite"/>
    </source>
</evidence>
<comment type="caution">
    <text evidence="3">The sequence shown here is derived from an EMBL/GenBank/DDBJ whole genome shotgun (WGS) entry which is preliminary data.</text>
</comment>
<name>A0ABR3JCH7_9AGAR</name>
<dbReference type="EMBL" id="JASNQZ010000008">
    <property type="protein sequence ID" value="KAL0953349.1"/>
    <property type="molecule type" value="Genomic_DNA"/>
</dbReference>
<feature type="compositionally biased region" description="Basic and acidic residues" evidence="1">
    <location>
        <begin position="175"/>
        <end position="193"/>
    </location>
</feature>
<keyword evidence="4" id="KW-1185">Reference proteome</keyword>
<feature type="region of interest" description="Disordered" evidence="1">
    <location>
        <begin position="173"/>
        <end position="193"/>
    </location>
</feature>
<feature type="domain" description="DNA replication regulator Sld3 C-terminal" evidence="2">
    <location>
        <begin position="145"/>
        <end position="403"/>
    </location>
</feature>
<sequence>MNIASLPFSLESPKSTSWTINQEKSIAKDYPLTNDHDESPQDFVVRTYLQFLWLPESIMPLTVLIPSLERVRAASTSTHHPLHALIEPLLLTTRSLVNKYRKELPQILSDGGGAGEIEEGMMWYAQGYEMTDDDANASDGVWQMKWLDRMEKRETHIQILLYMLKLSLPGDAPPEEPKAAKSKAKLADFRETTPEIPSSEDILEELMDRLMTRQLTSTMFAPLTVDKPVKDVRDPAQEFCEEIVEPLFKSRLPDACALFRSKVFPAPLFSDSSPSSSRASSPELSNPSLPLAAKPGGAAPRAPLGRKPSMLSRSSSQQRYPSPAIAPAASSSSRAGTPLPLETLMDLESSRSLARARSRSLSLSLAQEKERGASAAAQLPRKRVLNREVSMSRVFKTKDKGSKGTTQRVPPKRQPTLEATKPARDEGVTLVEATPVKPKATAQSQAGDRGVAMAAMPPRTSSAQLLNVGSLRQPTLSNVLDGPARCDHPHDEEEWVITSSPDILLLRPGKDEDDGAILAEDTPTKKRKR</sequence>
<feature type="region of interest" description="Disordered" evidence="1">
    <location>
        <begin position="269"/>
        <end position="339"/>
    </location>
</feature>
<reference evidence="4" key="1">
    <citation type="submission" date="2024-06" db="EMBL/GenBank/DDBJ databases">
        <title>Multi-omics analyses provide insights into the biosynthesis of the anticancer antibiotic pleurotin in Hohenbuehelia grisea.</title>
        <authorList>
            <person name="Weaver J.A."/>
            <person name="Alberti F."/>
        </authorList>
    </citation>
    <scope>NUCLEOTIDE SEQUENCE [LARGE SCALE GENOMIC DNA]</scope>
    <source>
        <strain evidence="4">T-177</strain>
    </source>
</reference>
<feature type="compositionally biased region" description="Low complexity" evidence="1">
    <location>
        <begin position="269"/>
        <end position="335"/>
    </location>
</feature>
<proteinExistence type="predicted"/>
<dbReference type="Gene3D" id="1.20.58.2130">
    <property type="match status" value="1"/>
</dbReference>
<feature type="compositionally biased region" description="Low complexity" evidence="1">
    <location>
        <begin position="357"/>
        <end position="366"/>
    </location>
</feature>
<organism evidence="3 4">
    <name type="scientific">Hohenbuehelia grisea</name>
    <dbReference type="NCBI Taxonomy" id="104357"/>
    <lineage>
        <taxon>Eukaryota</taxon>
        <taxon>Fungi</taxon>
        <taxon>Dikarya</taxon>
        <taxon>Basidiomycota</taxon>
        <taxon>Agaricomycotina</taxon>
        <taxon>Agaricomycetes</taxon>
        <taxon>Agaricomycetidae</taxon>
        <taxon>Agaricales</taxon>
        <taxon>Pleurotineae</taxon>
        <taxon>Pleurotaceae</taxon>
        <taxon>Hohenbuehelia</taxon>
    </lineage>
</organism>
<dbReference type="Pfam" id="PF08639">
    <property type="entry name" value="Sld3_STD"/>
    <property type="match status" value="1"/>
</dbReference>
<gene>
    <name evidence="3" type="ORF">HGRIS_004589</name>
</gene>